<dbReference type="STRING" id="946122.A0A0C2X9V8"/>
<accession>A0A0C2X9V8</accession>
<dbReference type="GO" id="GO:0046404">
    <property type="term" value="F:ATP-dependent polydeoxyribonucleotide 5'-hydroxyl-kinase activity"/>
    <property type="evidence" value="ECO:0007669"/>
    <property type="project" value="TreeGrafter"/>
</dbReference>
<reference evidence="1 2" key="1">
    <citation type="submission" date="2014-04" db="EMBL/GenBank/DDBJ databases">
        <title>Evolutionary Origins and Diversification of the Mycorrhizal Mutualists.</title>
        <authorList>
            <consortium name="DOE Joint Genome Institute"/>
            <consortium name="Mycorrhizal Genomics Consortium"/>
            <person name="Kohler A."/>
            <person name="Kuo A."/>
            <person name="Nagy L.G."/>
            <person name="Floudas D."/>
            <person name="Copeland A."/>
            <person name="Barry K.W."/>
            <person name="Cichocki N."/>
            <person name="Veneault-Fourrey C."/>
            <person name="LaButti K."/>
            <person name="Lindquist E.A."/>
            <person name="Lipzen A."/>
            <person name="Lundell T."/>
            <person name="Morin E."/>
            <person name="Murat C."/>
            <person name="Riley R."/>
            <person name="Ohm R."/>
            <person name="Sun H."/>
            <person name="Tunlid A."/>
            <person name="Henrissat B."/>
            <person name="Grigoriev I.V."/>
            <person name="Hibbett D.S."/>
            <person name="Martin F."/>
        </authorList>
    </citation>
    <scope>NUCLEOTIDE SEQUENCE [LARGE SCALE GENOMIC DNA]</scope>
    <source>
        <strain evidence="1 2">Koide BX008</strain>
    </source>
</reference>
<protein>
    <recommendedName>
        <fullName evidence="3">P-loop containing nucleoside triphosphate hydrolase protein</fullName>
    </recommendedName>
</protein>
<evidence type="ECO:0000313" key="2">
    <source>
        <dbReference type="Proteomes" id="UP000054549"/>
    </source>
</evidence>
<evidence type="ECO:0008006" key="3">
    <source>
        <dbReference type="Google" id="ProtNLM"/>
    </source>
</evidence>
<organism evidence="1 2">
    <name type="scientific">Amanita muscaria (strain Koide BX008)</name>
    <dbReference type="NCBI Taxonomy" id="946122"/>
    <lineage>
        <taxon>Eukaryota</taxon>
        <taxon>Fungi</taxon>
        <taxon>Dikarya</taxon>
        <taxon>Basidiomycota</taxon>
        <taxon>Agaricomycotina</taxon>
        <taxon>Agaricomycetes</taxon>
        <taxon>Agaricomycetidae</taxon>
        <taxon>Agaricales</taxon>
        <taxon>Pluteineae</taxon>
        <taxon>Amanitaceae</taxon>
        <taxon>Amanita</taxon>
    </lineage>
</organism>
<dbReference type="SUPFAM" id="SSF52540">
    <property type="entry name" value="P-loop containing nucleoside triphosphate hydrolases"/>
    <property type="match status" value="1"/>
</dbReference>
<dbReference type="PANTHER" id="PTHR12083:SF9">
    <property type="entry name" value="BIFUNCTIONAL POLYNUCLEOTIDE PHOSPHATASE_KINASE"/>
    <property type="match status" value="1"/>
</dbReference>
<dbReference type="GO" id="GO:0006281">
    <property type="term" value="P:DNA repair"/>
    <property type="evidence" value="ECO:0007669"/>
    <property type="project" value="TreeGrafter"/>
</dbReference>
<dbReference type="Proteomes" id="UP000054549">
    <property type="component" value="Unassembled WGS sequence"/>
</dbReference>
<sequence>MSLADSGIDTIANANDDEAPWGSHQILLILCGLVGSGKSTFATDLQRHFPSFIRCNQDDLGNRRNVEDLARHALRDGLSVCIDRTNFNASQRSYWIEIARNVPGTLIWLIVFDTPYETCAARLLERTEHPTIKTPEQGLSVLAHFANDFQYPYPDEGYHRIIYLNSGDQPSGPAYSRSQVNNVLLRLWNSAPVTLDIRDTGTSVFHTHTQRNHHHFW</sequence>
<dbReference type="InParanoid" id="A0A0C2X9V8"/>
<dbReference type="PANTHER" id="PTHR12083">
    <property type="entry name" value="BIFUNCTIONAL POLYNUCLEOTIDE PHOSPHATASE/KINASE"/>
    <property type="match status" value="1"/>
</dbReference>
<dbReference type="EMBL" id="KN818241">
    <property type="protein sequence ID" value="KIL65553.1"/>
    <property type="molecule type" value="Genomic_DNA"/>
</dbReference>
<dbReference type="Pfam" id="PF13671">
    <property type="entry name" value="AAA_33"/>
    <property type="match status" value="1"/>
</dbReference>
<dbReference type="HOGENOM" id="CLU_073629_1_0_1"/>
<dbReference type="Gene3D" id="3.40.50.300">
    <property type="entry name" value="P-loop containing nucleotide triphosphate hydrolases"/>
    <property type="match status" value="1"/>
</dbReference>
<dbReference type="InterPro" id="IPR027417">
    <property type="entry name" value="P-loop_NTPase"/>
</dbReference>
<dbReference type="OrthoDB" id="3512845at2759"/>
<gene>
    <name evidence="1" type="ORF">M378DRAFT_76656</name>
</gene>
<name>A0A0C2X9V8_AMAMK</name>
<dbReference type="GO" id="GO:0046403">
    <property type="term" value="F:polynucleotide 3'-phosphatase activity"/>
    <property type="evidence" value="ECO:0007669"/>
    <property type="project" value="TreeGrafter"/>
</dbReference>
<evidence type="ECO:0000313" key="1">
    <source>
        <dbReference type="EMBL" id="KIL65553.1"/>
    </source>
</evidence>
<keyword evidence="2" id="KW-1185">Reference proteome</keyword>
<dbReference type="AlphaFoldDB" id="A0A0C2X9V8"/>
<proteinExistence type="predicted"/>
<dbReference type="GO" id="GO:0003690">
    <property type="term" value="F:double-stranded DNA binding"/>
    <property type="evidence" value="ECO:0007669"/>
    <property type="project" value="TreeGrafter"/>
</dbReference>